<name>A0ABW8WJV9_9CYAN</name>
<dbReference type="Proteomes" id="UP001628874">
    <property type="component" value="Unassembled WGS sequence"/>
</dbReference>
<organism evidence="1 2">
    <name type="scientific">Scytonema tolypothrichoides VB-61278_2</name>
    <dbReference type="NCBI Taxonomy" id="3232314"/>
    <lineage>
        <taxon>Bacteria</taxon>
        <taxon>Bacillati</taxon>
        <taxon>Cyanobacteriota</taxon>
        <taxon>Cyanophyceae</taxon>
        <taxon>Nostocales</taxon>
        <taxon>Scytonemataceae</taxon>
        <taxon>Scytonema</taxon>
    </lineage>
</organism>
<keyword evidence="2" id="KW-1185">Reference proteome</keyword>
<gene>
    <name evidence="1" type="ORF">AB0759_11205</name>
</gene>
<evidence type="ECO:0000313" key="1">
    <source>
        <dbReference type="EMBL" id="MFL9461195.1"/>
    </source>
</evidence>
<evidence type="ECO:0000313" key="2">
    <source>
        <dbReference type="Proteomes" id="UP001628874"/>
    </source>
</evidence>
<proteinExistence type="predicted"/>
<comment type="caution">
    <text evidence="1">The sequence shown here is derived from an EMBL/GenBank/DDBJ whole genome shotgun (WGS) entry which is preliminary data.</text>
</comment>
<sequence length="44" mass="5200">MIDAIAFNTRTMLQPYKRYYYCGTEPQDLKSKLLFLGIGREEPQ</sequence>
<dbReference type="EMBL" id="JBFQGM010000003">
    <property type="protein sequence ID" value="MFL9461195.1"/>
    <property type="molecule type" value="Genomic_DNA"/>
</dbReference>
<accession>A0ABW8WJV9</accession>
<reference evidence="1 2" key="1">
    <citation type="submission" date="2024-07" db="EMBL/GenBank/DDBJ databases">
        <authorList>
            <person name="Tripathy S."/>
        </authorList>
    </citation>
    <scope>NUCLEOTIDE SEQUENCE [LARGE SCALE GENOMIC DNA]</scope>
    <source>
        <strain evidence="1 2">VB-61278_2</strain>
    </source>
</reference>
<dbReference type="RefSeq" id="WP_272899754.1">
    <property type="nucleotide sequence ID" value="NZ_JBFQGM010000003.1"/>
</dbReference>
<protein>
    <submittedName>
        <fullName evidence="1">Uncharacterized protein</fullName>
    </submittedName>
</protein>